<keyword evidence="2" id="KW-0645">Protease</keyword>
<feature type="compositionally biased region" description="Basic and acidic residues" evidence="3">
    <location>
        <begin position="588"/>
        <end position="601"/>
    </location>
</feature>
<evidence type="ECO:0000256" key="2">
    <source>
        <dbReference type="RuleBase" id="RU366025"/>
    </source>
</evidence>
<dbReference type="Proteomes" id="UP001085076">
    <property type="component" value="Miscellaneous, Linkage group lg08"/>
</dbReference>
<keyword evidence="2" id="KW-0378">Hydrolase</keyword>
<feature type="compositionally biased region" description="Basic and acidic residues" evidence="3">
    <location>
        <begin position="441"/>
        <end position="450"/>
    </location>
</feature>
<feature type="region of interest" description="Disordered" evidence="3">
    <location>
        <begin position="412"/>
        <end position="494"/>
    </location>
</feature>
<evidence type="ECO:0000313" key="5">
    <source>
        <dbReference type="EMBL" id="KAJ0965900.1"/>
    </source>
</evidence>
<comment type="caution">
    <text evidence="5">The sequence shown here is derived from an EMBL/GenBank/DDBJ whole genome shotgun (WGS) entry which is preliminary data.</text>
</comment>
<evidence type="ECO:0000259" key="4">
    <source>
        <dbReference type="PROSITE" id="PS50235"/>
    </source>
</evidence>
<dbReference type="AlphaFoldDB" id="A0A9D5C3G0"/>
<dbReference type="PANTHER" id="PTHR24006:SF663">
    <property type="entry name" value="UBIQUITIN CARBOXYL-TERMINAL HYDROLASE 23"/>
    <property type="match status" value="1"/>
</dbReference>
<dbReference type="InterPro" id="IPR018200">
    <property type="entry name" value="USP_CS"/>
</dbReference>
<dbReference type="EC" id="3.4.19.12" evidence="2"/>
<dbReference type="PANTHER" id="PTHR24006">
    <property type="entry name" value="UBIQUITIN CARBOXYL-TERMINAL HYDROLASE"/>
    <property type="match status" value="1"/>
</dbReference>
<evidence type="ECO:0000313" key="6">
    <source>
        <dbReference type="Proteomes" id="UP001085076"/>
    </source>
</evidence>
<dbReference type="InterPro" id="IPR050164">
    <property type="entry name" value="Peptidase_C19"/>
</dbReference>
<gene>
    <name evidence="5" type="ORF">J5N97_027038</name>
</gene>
<dbReference type="PROSITE" id="PS00973">
    <property type="entry name" value="USP_2"/>
    <property type="match status" value="1"/>
</dbReference>
<dbReference type="FunFam" id="3.90.70.10:FF:000078">
    <property type="entry name" value="Ubiquitin carboxyl-terminal hydrolase 23"/>
    <property type="match status" value="1"/>
</dbReference>
<comment type="catalytic activity">
    <reaction evidence="2">
        <text>Thiol-dependent hydrolysis of ester, thioester, amide, peptide and isopeptide bonds formed by the C-terminal Gly of ubiquitin (a 76-residue protein attached to proteins as an intracellular targeting signal).</text>
        <dbReference type="EC" id="3.4.19.12"/>
    </reaction>
</comment>
<feature type="region of interest" description="Disordered" evidence="3">
    <location>
        <begin position="567"/>
        <end position="601"/>
    </location>
</feature>
<reference evidence="5" key="2">
    <citation type="journal article" date="2022" name="Hortic Res">
        <title>The genome of Dioscorea zingiberensis sheds light on the biosynthesis, origin and evolution of the medicinally important diosgenin saponins.</title>
        <authorList>
            <person name="Li Y."/>
            <person name="Tan C."/>
            <person name="Li Z."/>
            <person name="Guo J."/>
            <person name="Li S."/>
            <person name="Chen X."/>
            <person name="Wang C."/>
            <person name="Dai X."/>
            <person name="Yang H."/>
            <person name="Song W."/>
            <person name="Hou L."/>
            <person name="Xu J."/>
            <person name="Tong Z."/>
            <person name="Xu A."/>
            <person name="Yuan X."/>
            <person name="Wang W."/>
            <person name="Yang Q."/>
            <person name="Chen L."/>
            <person name="Sun Z."/>
            <person name="Wang K."/>
            <person name="Pan B."/>
            <person name="Chen J."/>
            <person name="Bao Y."/>
            <person name="Liu F."/>
            <person name="Qi X."/>
            <person name="Gang D.R."/>
            <person name="Wen J."/>
            <person name="Li J."/>
        </authorList>
    </citation>
    <scope>NUCLEOTIDE SEQUENCE</scope>
    <source>
        <strain evidence="5">Dzin_1.0</strain>
    </source>
</reference>
<evidence type="ECO:0000256" key="1">
    <source>
        <dbReference type="ARBA" id="ARBA00009085"/>
    </source>
</evidence>
<dbReference type="CDD" id="cd02661">
    <property type="entry name" value="Peptidase_C19E"/>
    <property type="match status" value="1"/>
</dbReference>
<dbReference type="GO" id="GO:0016579">
    <property type="term" value="P:protein deubiquitination"/>
    <property type="evidence" value="ECO:0007669"/>
    <property type="project" value="InterPro"/>
</dbReference>
<dbReference type="InterPro" id="IPR038765">
    <property type="entry name" value="Papain-like_cys_pep_sf"/>
</dbReference>
<dbReference type="OrthoDB" id="420187at2759"/>
<keyword evidence="2" id="KW-0833">Ubl conjugation pathway</keyword>
<dbReference type="GO" id="GO:0004843">
    <property type="term" value="F:cysteine-type deubiquitinase activity"/>
    <property type="evidence" value="ECO:0007669"/>
    <property type="project" value="UniProtKB-UniRule"/>
</dbReference>
<reference evidence="5" key="1">
    <citation type="submission" date="2021-03" db="EMBL/GenBank/DDBJ databases">
        <authorList>
            <person name="Li Z."/>
            <person name="Yang C."/>
        </authorList>
    </citation>
    <scope>NUCLEOTIDE SEQUENCE</scope>
    <source>
        <strain evidence="5">Dzin_1.0</strain>
        <tissue evidence="5">Leaf</tissue>
    </source>
</reference>
<dbReference type="SUPFAM" id="SSF54001">
    <property type="entry name" value="Cysteine proteinases"/>
    <property type="match status" value="1"/>
</dbReference>
<feature type="compositionally biased region" description="Polar residues" evidence="3">
    <location>
        <begin position="469"/>
        <end position="494"/>
    </location>
</feature>
<sequence length="882" mass="98670">MDGKNPFDGARGSDSLVESLFHRRIEFHQARKLSSSSSVVGDFHLETLNPGTNSQMPPISSKVAQVAPGKKPESGEFFEHGMDPELSFRITYRRIGAGLQNLGNTCYLNSVLQCLTYTEPFAAYLQSGKHKSLCHTAGFCAMCALQNHVMDALRSSGKILSPSHLVKNLRCISRNFRNSRQEDAHEYMVNLLESMHKCCLPSGVSSESPGAYEKSLVHKIFGGRLRSQVKCTQCSYCSNKFDPFLDLSLEITKADSLHKAFSRFTAVEELDDGKKHYQCQHCKQKVRALKQLTIHKAPYVLTIHLKRFGSNIPGQKIDKRVEFGPSLDLKPFLSDPHENMKYTLYGVLVHAGWSTHSGHYYCYVRTSSGMWHSLDDNQVFQVSEKTVLAQKAYMLFYVRDRSTTTKRQVDVIPKENRTENTSGHKVVSHVASRNAPLKESSFQEKGDNLPREVMVSQNNDRAKPKEPSVLQNSNNGSAKEPQMTTLSKDSAKLSGTTKTTSQLVMEEFLHIFQAKDSSVLRHSLTVDTPSISNGDVDGNNQNIITDSKGLDNISARPGHMVDSRYSGMNKSTQKESDANARTGNQVCKNKDPTNDPCGQKDGENLFVQNESSEVTDKENSVGECCQTARKRRKLEKLPLERNIYFGRKQLFLAVLSHQRSKKKKKCKKSRIDSRKVMKHRSGDNVRIDDCGASTSKAVLNASVNSIHSSRKRSHSSLDVKKDREGVDVKCCNSGSRSASNVAIERSNNVVLSTCEQPKNFLTSATDQPKARETNGYNTNAGHQVFMSLLMRGLKETHVARWDDMDMPSFQPDGSTDAGNNSIGYVLDEWDEDYDRGKMKKVKKAKLSFDGPNLFQEAANIRAQKKLNANMKRPCSANTPFRI</sequence>
<dbReference type="EMBL" id="JAGGNH010000008">
    <property type="protein sequence ID" value="KAJ0965900.1"/>
    <property type="molecule type" value="Genomic_DNA"/>
</dbReference>
<protein>
    <recommendedName>
        <fullName evidence="2">Ubiquitin carboxyl-terminal hydrolase</fullName>
        <ecNumber evidence="2">3.4.19.12</ecNumber>
    </recommendedName>
</protein>
<dbReference type="PROSITE" id="PS00972">
    <property type="entry name" value="USP_1"/>
    <property type="match status" value="1"/>
</dbReference>
<dbReference type="GO" id="GO:0006508">
    <property type="term" value="P:proteolysis"/>
    <property type="evidence" value="ECO:0007669"/>
    <property type="project" value="UniProtKB-KW"/>
</dbReference>
<dbReference type="PROSITE" id="PS50235">
    <property type="entry name" value="USP_3"/>
    <property type="match status" value="1"/>
</dbReference>
<name>A0A9D5C3G0_9LILI</name>
<dbReference type="GO" id="GO:0005829">
    <property type="term" value="C:cytosol"/>
    <property type="evidence" value="ECO:0007669"/>
    <property type="project" value="TreeGrafter"/>
</dbReference>
<dbReference type="GO" id="GO:0005634">
    <property type="term" value="C:nucleus"/>
    <property type="evidence" value="ECO:0007669"/>
    <property type="project" value="TreeGrafter"/>
</dbReference>
<proteinExistence type="inferred from homology"/>
<comment type="function">
    <text evidence="2">Recognizes and hydrolyzes the peptide bond at the C-terminal Gly of ubiquitin. Involved in the processing of poly-ubiquitin precursors as well as that of ubiquitinated proteins.</text>
</comment>
<dbReference type="Gene3D" id="3.90.70.10">
    <property type="entry name" value="Cysteine proteinases"/>
    <property type="match status" value="1"/>
</dbReference>
<keyword evidence="6" id="KW-1185">Reference proteome</keyword>
<accession>A0A9D5C3G0</accession>
<feature type="domain" description="USP" evidence="4">
    <location>
        <begin position="97"/>
        <end position="400"/>
    </location>
</feature>
<dbReference type="Pfam" id="PF00443">
    <property type="entry name" value="UCH"/>
    <property type="match status" value="1"/>
</dbReference>
<keyword evidence="2" id="KW-0788">Thiol protease</keyword>
<comment type="similarity">
    <text evidence="1 2">Belongs to the peptidase C19 family.</text>
</comment>
<dbReference type="InterPro" id="IPR001394">
    <property type="entry name" value="Peptidase_C19_UCH"/>
</dbReference>
<organism evidence="5 6">
    <name type="scientific">Dioscorea zingiberensis</name>
    <dbReference type="NCBI Taxonomy" id="325984"/>
    <lineage>
        <taxon>Eukaryota</taxon>
        <taxon>Viridiplantae</taxon>
        <taxon>Streptophyta</taxon>
        <taxon>Embryophyta</taxon>
        <taxon>Tracheophyta</taxon>
        <taxon>Spermatophyta</taxon>
        <taxon>Magnoliopsida</taxon>
        <taxon>Liliopsida</taxon>
        <taxon>Dioscoreales</taxon>
        <taxon>Dioscoreaceae</taxon>
        <taxon>Dioscorea</taxon>
    </lineage>
</organism>
<dbReference type="InterPro" id="IPR028889">
    <property type="entry name" value="USP"/>
</dbReference>
<evidence type="ECO:0000256" key="3">
    <source>
        <dbReference type="SAM" id="MobiDB-lite"/>
    </source>
</evidence>